<protein>
    <submittedName>
        <fullName evidence="2">Uncharacterized protein</fullName>
    </submittedName>
</protein>
<dbReference type="Proteomes" id="UP001338125">
    <property type="component" value="Unassembled WGS sequence"/>
</dbReference>
<feature type="compositionally biased region" description="Basic and acidic residues" evidence="1">
    <location>
        <begin position="352"/>
        <end position="361"/>
    </location>
</feature>
<comment type="caution">
    <text evidence="2">The sequence shown here is derived from an EMBL/GenBank/DDBJ whole genome shotgun (WGS) entry which is preliminary data.</text>
</comment>
<evidence type="ECO:0000313" key="3">
    <source>
        <dbReference type="Proteomes" id="UP001338125"/>
    </source>
</evidence>
<name>A0ABR0SN95_9HYPO</name>
<sequence>MPCYFSLLEYSKCDNKNLRRLGCTDRCGSDGTCPIADREILVGFKYEGLCQECHSSRTLLDSSKEVLELKKAFRYMNIDDKEPGEKSAKREGLEEKVQRLEREKTVIQVAEDWAENYAANLWMVMYDYEGDEGLRQDGLELLKQLKRDMWPGVSITMNGCRPGTQTTKVPRKLFEPKPTKREGGELAVEPTTMDGVKDRERAKPIPSLRNIGSPNISWPTAPSDISRDVADLGFTDTRGLDFGFTPMVPVRDVPRWNYPDHRGRRNMESTGNARYGLGLERRTFPVRHVPAGDTGGGGEGSSPQQQEQQQQQQEEDKSNSNNSTGNNNGGNNSTSDNEATDPCLAFLGTEAKQWDRERIRW</sequence>
<reference evidence="2 3" key="1">
    <citation type="submission" date="2024-01" db="EMBL/GenBank/DDBJ databases">
        <title>Complete genome of Cladobotryum mycophilum ATHUM6906.</title>
        <authorList>
            <person name="Christinaki A.C."/>
            <person name="Myridakis A.I."/>
            <person name="Kouvelis V.N."/>
        </authorList>
    </citation>
    <scope>NUCLEOTIDE SEQUENCE [LARGE SCALE GENOMIC DNA]</scope>
    <source>
        <strain evidence="2 3">ATHUM6906</strain>
    </source>
</reference>
<feature type="region of interest" description="Disordered" evidence="1">
    <location>
        <begin position="259"/>
        <end position="361"/>
    </location>
</feature>
<keyword evidence="3" id="KW-1185">Reference proteome</keyword>
<organism evidence="2 3">
    <name type="scientific">Cladobotryum mycophilum</name>
    <dbReference type="NCBI Taxonomy" id="491253"/>
    <lineage>
        <taxon>Eukaryota</taxon>
        <taxon>Fungi</taxon>
        <taxon>Dikarya</taxon>
        <taxon>Ascomycota</taxon>
        <taxon>Pezizomycotina</taxon>
        <taxon>Sordariomycetes</taxon>
        <taxon>Hypocreomycetidae</taxon>
        <taxon>Hypocreales</taxon>
        <taxon>Hypocreaceae</taxon>
        <taxon>Cladobotryum</taxon>
    </lineage>
</organism>
<gene>
    <name evidence="2" type="ORF">PT974_07056</name>
</gene>
<evidence type="ECO:0000313" key="2">
    <source>
        <dbReference type="EMBL" id="KAK5993622.1"/>
    </source>
</evidence>
<dbReference type="EMBL" id="JAVFKD010000012">
    <property type="protein sequence ID" value="KAK5993622.1"/>
    <property type="molecule type" value="Genomic_DNA"/>
</dbReference>
<evidence type="ECO:0000256" key="1">
    <source>
        <dbReference type="SAM" id="MobiDB-lite"/>
    </source>
</evidence>
<accession>A0ABR0SN95</accession>
<feature type="compositionally biased region" description="Low complexity" evidence="1">
    <location>
        <begin position="319"/>
        <end position="335"/>
    </location>
</feature>
<proteinExistence type="predicted"/>